<proteinExistence type="predicted"/>
<organism evidence="1 2">
    <name type="scientific">Neocallimastix californiae</name>
    <dbReference type="NCBI Taxonomy" id="1754190"/>
    <lineage>
        <taxon>Eukaryota</taxon>
        <taxon>Fungi</taxon>
        <taxon>Fungi incertae sedis</taxon>
        <taxon>Chytridiomycota</taxon>
        <taxon>Chytridiomycota incertae sedis</taxon>
        <taxon>Neocallimastigomycetes</taxon>
        <taxon>Neocallimastigales</taxon>
        <taxon>Neocallimastigaceae</taxon>
        <taxon>Neocallimastix</taxon>
    </lineage>
</organism>
<name>A0A1Y2AC18_9FUNG</name>
<evidence type="ECO:0000313" key="1">
    <source>
        <dbReference type="EMBL" id="ORY20078.1"/>
    </source>
</evidence>
<sequence length="184" mass="21321">MSIILKLRYKLLQFLNKKLKHANYTKVEKECDDVNSNWFNSSGIDILFSQKIIYNSKVVLFNREFTEIAFYTRDFNATRDYKFVKVEMNIPFTGLDTSGSRARILAYIDDEVICDSTINTTSNWILYPLFISGFSLKVKKGMHKFKIKACVDRGALYIPHLNPDCIENLMEPKISCSLLITGIY</sequence>
<dbReference type="Proteomes" id="UP000193920">
    <property type="component" value="Unassembled WGS sequence"/>
</dbReference>
<reference evidence="1 2" key="1">
    <citation type="submission" date="2016-08" db="EMBL/GenBank/DDBJ databases">
        <title>A Parts List for Fungal Cellulosomes Revealed by Comparative Genomics.</title>
        <authorList>
            <consortium name="DOE Joint Genome Institute"/>
            <person name="Haitjema C.H."/>
            <person name="Gilmore S.P."/>
            <person name="Henske J.K."/>
            <person name="Solomon K.V."/>
            <person name="De Groot R."/>
            <person name="Kuo A."/>
            <person name="Mondo S.J."/>
            <person name="Salamov A.A."/>
            <person name="Labutti K."/>
            <person name="Zhao Z."/>
            <person name="Chiniquy J."/>
            <person name="Barry K."/>
            <person name="Brewer H.M."/>
            <person name="Purvine S.O."/>
            <person name="Wright A.T."/>
            <person name="Boxma B."/>
            <person name="Van Alen T."/>
            <person name="Hackstein J.H."/>
            <person name="Baker S.E."/>
            <person name="Grigoriev I.V."/>
            <person name="O'Malley M.A."/>
        </authorList>
    </citation>
    <scope>NUCLEOTIDE SEQUENCE [LARGE SCALE GENOMIC DNA]</scope>
    <source>
        <strain evidence="1 2">G1</strain>
    </source>
</reference>
<accession>A0A1Y2AC18</accession>
<gene>
    <name evidence="1" type="ORF">LY90DRAFT_517079</name>
</gene>
<comment type="caution">
    <text evidence="1">The sequence shown here is derived from an EMBL/GenBank/DDBJ whole genome shotgun (WGS) entry which is preliminary data.</text>
</comment>
<protein>
    <submittedName>
        <fullName evidence="1">Uncharacterized protein</fullName>
    </submittedName>
</protein>
<keyword evidence="2" id="KW-1185">Reference proteome</keyword>
<evidence type="ECO:0000313" key="2">
    <source>
        <dbReference type="Proteomes" id="UP000193920"/>
    </source>
</evidence>
<dbReference type="AlphaFoldDB" id="A0A1Y2AC18"/>
<dbReference type="EMBL" id="MCOG01000303">
    <property type="protein sequence ID" value="ORY20078.1"/>
    <property type="molecule type" value="Genomic_DNA"/>
</dbReference>